<name>A0A1M4N480_9RHOB</name>
<dbReference type="Proteomes" id="UP000184085">
    <property type="component" value="Unassembled WGS sequence"/>
</dbReference>
<dbReference type="EMBL" id="FMJB01000065">
    <property type="protein sequence ID" value="SCM69692.1"/>
    <property type="molecule type" value="Genomic_DNA"/>
</dbReference>
<reference evidence="2" key="1">
    <citation type="submission" date="2016-09" db="EMBL/GenBank/DDBJ databases">
        <authorList>
            <person name="Wibberg D."/>
        </authorList>
    </citation>
    <scope>NUCLEOTIDE SEQUENCE [LARGE SCALE GENOMIC DNA]</scope>
</reference>
<accession>A0A1M4N480</accession>
<keyword evidence="2" id="KW-1185">Reference proteome</keyword>
<evidence type="ECO:0000313" key="2">
    <source>
        <dbReference type="Proteomes" id="UP000184085"/>
    </source>
</evidence>
<dbReference type="RefSeq" id="WP_072709567.1">
    <property type="nucleotide sequence ID" value="NZ_FMJB01000065.1"/>
</dbReference>
<dbReference type="AlphaFoldDB" id="A0A1M4N480"/>
<sequence>MTDLRKETEAIPASYPAAPAGLSSAAAALDPDAIWQRIEAYCSWRWTARQVVWIVEGAGDWCPPLGPLEITGEDVWNGEAWEEATTVYASPYGGYRLTAEGPYRFTGTVGGGDVPAAVSEAFRRLAEYMADTDDRAGVSNYSVNMGGAIQESYSRNAGHMAKALQNSGAADLLRPYRRLK</sequence>
<protein>
    <submittedName>
        <fullName evidence="1">Uncharacterized protein</fullName>
    </submittedName>
</protein>
<gene>
    <name evidence="1" type="ORF">KARMA_3932</name>
</gene>
<evidence type="ECO:0000313" key="1">
    <source>
        <dbReference type="EMBL" id="SCM69692.1"/>
    </source>
</evidence>
<organism evidence="1 2">
    <name type="scientific">Donghicola eburneus</name>
    <dbReference type="NCBI Taxonomy" id="393278"/>
    <lineage>
        <taxon>Bacteria</taxon>
        <taxon>Pseudomonadati</taxon>
        <taxon>Pseudomonadota</taxon>
        <taxon>Alphaproteobacteria</taxon>
        <taxon>Rhodobacterales</taxon>
        <taxon>Roseobacteraceae</taxon>
        <taxon>Donghicola</taxon>
    </lineage>
</organism>
<proteinExistence type="predicted"/>